<gene>
    <name evidence="3" type="primary">dinB</name>
    <name evidence="5" type="ORF">DealDRAFT_0456</name>
</gene>
<comment type="similarity">
    <text evidence="1 3">Belongs to the DNA polymerase type-Y family.</text>
</comment>
<dbReference type="AlphaFoldDB" id="C0GDP3"/>
<dbReference type="InterPro" id="IPR050116">
    <property type="entry name" value="DNA_polymerase-Y"/>
</dbReference>
<dbReference type="OrthoDB" id="9808813at2"/>
<dbReference type="GO" id="GO:0003684">
    <property type="term" value="F:damaged DNA binding"/>
    <property type="evidence" value="ECO:0007669"/>
    <property type="project" value="InterPro"/>
</dbReference>
<dbReference type="EMBL" id="ACJM01000002">
    <property type="protein sequence ID" value="EEG78526.1"/>
    <property type="molecule type" value="Genomic_DNA"/>
</dbReference>
<dbReference type="GO" id="GO:0000287">
    <property type="term" value="F:magnesium ion binding"/>
    <property type="evidence" value="ECO:0007669"/>
    <property type="project" value="UniProtKB-UniRule"/>
</dbReference>
<dbReference type="GO" id="GO:0042276">
    <property type="term" value="P:error-prone translesion synthesis"/>
    <property type="evidence" value="ECO:0007669"/>
    <property type="project" value="TreeGrafter"/>
</dbReference>
<dbReference type="InterPro" id="IPR017961">
    <property type="entry name" value="DNA_pol_Y-fam_little_finger"/>
</dbReference>
<accession>C0GDP3</accession>
<dbReference type="Pfam" id="PF11799">
    <property type="entry name" value="IMS_C"/>
    <property type="match status" value="1"/>
</dbReference>
<keyword evidence="3" id="KW-0460">Magnesium</keyword>
<dbReference type="RefSeq" id="WP_008514466.1">
    <property type="nucleotide sequence ID" value="NZ_ACJM01000002.1"/>
</dbReference>
<keyword evidence="6" id="KW-1185">Reference proteome</keyword>
<comment type="function">
    <text evidence="3">Poorly processive, error-prone DNA polymerase involved in untargeted mutagenesis. Copies undamaged DNA at stalled replication forks, which arise in vivo from mismatched or misaligned primer ends. These misaligned primers can be extended by PolIV. Exhibits no 3'-5' exonuclease (proofreading) activity. May be involved in translesional synthesis, in conjunction with the beta clamp from PolIII.</text>
</comment>
<keyword evidence="3" id="KW-0238">DNA-binding</keyword>
<name>C0GDP3_DETAL</name>
<evidence type="ECO:0000256" key="2">
    <source>
        <dbReference type="ARBA" id="ARBA00022457"/>
    </source>
</evidence>
<dbReference type="InterPro" id="IPR036775">
    <property type="entry name" value="DNA_pol_Y-fam_lit_finger_sf"/>
</dbReference>
<dbReference type="CDD" id="cd03586">
    <property type="entry name" value="PolY_Pol_IV_kappa"/>
    <property type="match status" value="1"/>
</dbReference>
<feature type="active site" evidence="3">
    <location>
        <position position="105"/>
    </location>
</feature>
<dbReference type="Gene3D" id="3.30.70.270">
    <property type="match status" value="1"/>
</dbReference>
<organism evidence="5 6">
    <name type="scientific">Dethiobacter alkaliphilus AHT 1</name>
    <dbReference type="NCBI Taxonomy" id="555088"/>
    <lineage>
        <taxon>Bacteria</taxon>
        <taxon>Bacillati</taxon>
        <taxon>Bacillota</taxon>
        <taxon>Dethiobacteria</taxon>
        <taxon>Dethiobacterales</taxon>
        <taxon>Dethiobacteraceae</taxon>
        <taxon>Dethiobacter</taxon>
    </lineage>
</organism>
<dbReference type="GO" id="GO:0006281">
    <property type="term" value="P:DNA repair"/>
    <property type="evidence" value="ECO:0007669"/>
    <property type="project" value="UniProtKB-UniRule"/>
</dbReference>
<keyword evidence="3" id="KW-0227">DNA damage</keyword>
<evidence type="ECO:0000256" key="3">
    <source>
        <dbReference type="HAMAP-Rule" id="MF_01113"/>
    </source>
</evidence>
<dbReference type="Proteomes" id="UP000006443">
    <property type="component" value="Unassembled WGS sequence"/>
</dbReference>
<dbReference type="GO" id="GO:0003887">
    <property type="term" value="F:DNA-directed DNA polymerase activity"/>
    <property type="evidence" value="ECO:0007669"/>
    <property type="project" value="UniProtKB-UniRule"/>
</dbReference>
<dbReference type="NCBIfam" id="NF002492">
    <property type="entry name" value="PRK01810.1"/>
    <property type="match status" value="1"/>
</dbReference>
<evidence type="ECO:0000313" key="5">
    <source>
        <dbReference type="EMBL" id="EEG78526.1"/>
    </source>
</evidence>
<dbReference type="PROSITE" id="PS50173">
    <property type="entry name" value="UMUC"/>
    <property type="match status" value="1"/>
</dbReference>
<keyword evidence="3 5" id="KW-0239">DNA-directed DNA polymerase</keyword>
<dbReference type="STRING" id="555088.DealDRAFT_0456"/>
<comment type="subcellular location">
    <subcellularLocation>
        <location evidence="3">Cytoplasm</location>
    </subcellularLocation>
</comment>
<dbReference type="InterPro" id="IPR043128">
    <property type="entry name" value="Rev_trsase/Diguanyl_cyclase"/>
</dbReference>
<dbReference type="NCBIfam" id="NF002677">
    <property type="entry name" value="PRK02406.1"/>
    <property type="match status" value="1"/>
</dbReference>
<dbReference type="HAMAP" id="MF_01113">
    <property type="entry name" value="DNApol_IV"/>
    <property type="match status" value="1"/>
</dbReference>
<dbReference type="InterPro" id="IPR001126">
    <property type="entry name" value="UmuC"/>
</dbReference>
<keyword evidence="2 3" id="KW-0515">Mutator protein</keyword>
<comment type="catalytic activity">
    <reaction evidence="3">
        <text>DNA(n) + a 2'-deoxyribonucleoside 5'-triphosphate = DNA(n+1) + diphosphate</text>
        <dbReference type="Rhea" id="RHEA:22508"/>
        <dbReference type="Rhea" id="RHEA-COMP:17339"/>
        <dbReference type="Rhea" id="RHEA-COMP:17340"/>
        <dbReference type="ChEBI" id="CHEBI:33019"/>
        <dbReference type="ChEBI" id="CHEBI:61560"/>
        <dbReference type="ChEBI" id="CHEBI:173112"/>
        <dbReference type="EC" id="2.7.7.7"/>
    </reaction>
</comment>
<feature type="site" description="Substrate discrimination" evidence="3">
    <location>
        <position position="13"/>
    </location>
</feature>
<feature type="binding site" evidence="3">
    <location>
        <position position="104"/>
    </location>
    <ligand>
        <name>Mg(2+)</name>
        <dbReference type="ChEBI" id="CHEBI:18420"/>
    </ligand>
</feature>
<dbReference type="GO" id="GO:0005829">
    <property type="term" value="C:cytosol"/>
    <property type="evidence" value="ECO:0007669"/>
    <property type="project" value="TreeGrafter"/>
</dbReference>
<comment type="subunit">
    <text evidence="3">Monomer.</text>
</comment>
<dbReference type="Pfam" id="PF00817">
    <property type="entry name" value="IMS"/>
    <property type="match status" value="1"/>
</dbReference>
<dbReference type="Gene3D" id="3.40.1170.60">
    <property type="match status" value="1"/>
</dbReference>
<proteinExistence type="inferred from homology"/>
<reference evidence="5 6" key="1">
    <citation type="submission" date="2009-02" db="EMBL/GenBank/DDBJ databases">
        <title>Sequencing of the draft genome and assembly of Dethiobacter alkaliphilus AHT 1.</title>
        <authorList>
            <consortium name="US DOE Joint Genome Institute (JGI-PGF)"/>
            <person name="Lucas S."/>
            <person name="Copeland A."/>
            <person name="Lapidus A."/>
            <person name="Glavina del Rio T."/>
            <person name="Dalin E."/>
            <person name="Tice H."/>
            <person name="Bruce D."/>
            <person name="Goodwin L."/>
            <person name="Pitluck S."/>
            <person name="Larimer F."/>
            <person name="Land M.L."/>
            <person name="Hauser L."/>
            <person name="Muyzer G."/>
        </authorList>
    </citation>
    <scope>NUCLEOTIDE SEQUENCE [LARGE SCALE GENOMIC DNA]</scope>
    <source>
        <strain evidence="5 6">AHT 1</strain>
    </source>
</reference>
<dbReference type="InterPro" id="IPR043502">
    <property type="entry name" value="DNA/RNA_pol_sf"/>
</dbReference>
<feature type="domain" description="UmuC" evidence="4">
    <location>
        <begin position="4"/>
        <end position="186"/>
    </location>
</feature>
<dbReference type="EC" id="2.7.7.7" evidence="3"/>
<dbReference type="Gene3D" id="3.30.1490.100">
    <property type="entry name" value="DNA polymerase, Y-family, little finger domain"/>
    <property type="match status" value="1"/>
</dbReference>
<dbReference type="eggNOG" id="COG0389">
    <property type="taxonomic scope" value="Bacteria"/>
</dbReference>
<keyword evidence="3 5" id="KW-0808">Transferase</keyword>
<dbReference type="NCBIfam" id="NF002848">
    <property type="entry name" value="PRK03103.1"/>
    <property type="match status" value="1"/>
</dbReference>
<dbReference type="Gene3D" id="1.10.150.20">
    <property type="entry name" value="5' to 3' exonuclease, C-terminal subdomain"/>
    <property type="match status" value="1"/>
</dbReference>
<sequence length="395" mass="44117">MRQIIHVDMNAFFASCHQAQNPQWQGKPLLVAGDPQKRHGIILTASYEARKFGVKTAMAVWQAKKLCPQGIYISPDHKLYSAYSKRIMAIMEDYTPLVEPFSIDEAWLDVTGSARLFGTTEEIGRLLQQRILDETGIPCSVGISGNKFLAKMASERQKPQGFTILWPRDVPEVLWPLPVEEMVGVGRKMAPALHEMGIETIGELAAMPLRLLVSRFGVAGESLHHLANGRDDSPVDPTVFDTVKSVGNSLTLPRDINDPEDVARVLLKLSEKVGRRLRQSGNVARTVTLTVKDQNFVSVTRSRTLHEPTGFTDVIYKTAVDIHQKQFEPWRKVRLLGVSVSNLLPADGGVQLSLFGASEERMENLTRVTDRIRDRYGDTVIGRARLCKEKETPPK</sequence>
<comment type="caution">
    <text evidence="5">The sequence shown here is derived from an EMBL/GenBank/DDBJ whole genome shotgun (WGS) entry which is preliminary data.</text>
</comment>
<keyword evidence="3" id="KW-0235">DNA replication</keyword>
<dbReference type="GO" id="GO:0009432">
    <property type="term" value="P:SOS response"/>
    <property type="evidence" value="ECO:0007669"/>
    <property type="project" value="TreeGrafter"/>
</dbReference>
<dbReference type="SUPFAM" id="SSF100879">
    <property type="entry name" value="Lesion bypass DNA polymerase (Y-family), little finger domain"/>
    <property type="match status" value="1"/>
</dbReference>
<dbReference type="InterPro" id="IPR024728">
    <property type="entry name" value="PolY_HhH_motif"/>
</dbReference>
<dbReference type="SUPFAM" id="SSF56672">
    <property type="entry name" value="DNA/RNA polymerases"/>
    <property type="match status" value="1"/>
</dbReference>
<dbReference type="InterPro" id="IPR022880">
    <property type="entry name" value="DNApol_IV"/>
</dbReference>
<dbReference type="PANTHER" id="PTHR11076">
    <property type="entry name" value="DNA REPAIR POLYMERASE UMUC / TRANSFERASE FAMILY MEMBER"/>
    <property type="match status" value="1"/>
</dbReference>
<evidence type="ECO:0000259" key="4">
    <source>
        <dbReference type="PROSITE" id="PS50173"/>
    </source>
</evidence>
<keyword evidence="3" id="KW-0234">DNA repair</keyword>
<dbReference type="GO" id="GO:0006261">
    <property type="term" value="P:DNA-templated DNA replication"/>
    <property type="evidence" value="ECO:0007669"/>
    <property type="project" value="UniProtKB-UniRule"/>
</dbReference>
<keyword evidence="3" id="KW-0963">Cytoplasm</keyword>
<comment type="cofactor">
    <cofactor evidence="3">
        <name>Mg(2+)</name>
        <dbReference type="ChEBI" id="CHEBI:18420"/>
    </cofactor>
    <text evidence="3">Binds 2 magnesium ions per subunit.</text>
</comment>
<protein>
    <recommendedName>
        <fullName evidence="3">DNA polymerase IV</fullName>
        <shortName evidence="3">Pol IV</shortName>
        <ecNumber evidence="3">2.7.7.7</ecNumber>
    </recommendedName>
</protein>
<keyword evidence="3" id="KW-0479">Metal-binding</keyword>
<evidence type="ECO:0000313" key="6">
    <source>
        <dbReference type="Proteomes" id="UP000006443"/>
    </source>
</evidence>
<dbReference type="Pfam" id="PF11798">
    <property type="entry name" value="IMS_HHH"/>
    <property type="match status" value="1"/>
</dbReference>
<dbReference type="PANTHER" id="PTHR11076:SF35">
    <property type="entry name" value="DNA REPAIR PROTEIN HOMOLOG YOBH"/>
    <property type="match status" value="1"/>
</dbReference>
<feature type="binding site" evidence="3">
    <location>
        <position position="8"/>
    </location>
    <ligand>
        <name>Mg(2+)</name>
        <dbReference type="ChEBI" id="CHEBI:18420"/>
    </ligand>
</feature>
<keyword evidence="3 5" id="KW-0548">Nucleotidyltransferase</keyword>
<evidence type="ECO:0000256" key="1">
    <source>
        <dbReference type="ARBA" id="ARBA00010945"/>
    </source>
</evidence>